<organism evidence="8 9">
    <name type="scientific">Elysia marginata</name>
    <dbReference type="NCBI Taxonomy" id="1093978"/>
    <lineage>
        <taxon>Eukaryota</taxon>
        <taxon>Metazoa</taxon>
        <taxon>Spiralia</taxon>
        <taxon>Lophotrochozoa</taxon>
        <taxon>Mollusca</taxon>
        <taxon>Gastropoda</taxon>
        <taxon>Heterobranchia</taxon>
        <taxon>Euthyneura</taxon>
        <taxon>Panpulmonata</taxon>
        <taxon>Sacoglossa</taxon>
        <taxon>Placobranchoidea</taxon>
        <taxon>Plakobranchidae</taxon>
        <taxon>Elysia</taxon>
    </lineage>
</organism>
<dbReference type="Gene3D" id="2.130.10.10">
    <property type="entry name" value="YVTN repeat-like/Quinoprotein amine dehydrogenase"/>
    <property type="match status" value="3"/>
</dbReference>
<feature type="repeat" description="WD" evidence="5">
    <location>
        <begin position="433"/>
        <end position="456"/>
    </location>
</feature>
<evidence type="ECO:0000313" key="9">
    <source>
        <dbReference type="Proteomes" id="UP000762676"/>
    </source>
</evidence>
<dbReference type="GO" id="GO:0051294">
    <property type="term" value="P:establishment of spindle orientation"/>
    <property type="evidence" value="ECO:0007669"/>
    <property type="project" value="TreeGrafter"/>
</dbReference>
<dbReference type="GO" id="GO:0032878">
    <property type="term" value="P:regulation of establishment or maintenance of cell polarity"/>
    <property type="evidence" value="ECO:0007669"/>
    <property type="project" value="TreeGrafter"/>
</dbReference>
<feature type="compositionally biased region" description="Polar residues" evidence="6">
    <location>
        <begin position="1006"/>
        <end position="1017"/>
    </location>
</feature>
<dbReference type="GO" id="GO:0008593">
    <property type="term" value="P:regulation of Notch signaling pathway"/>
    <property type="evidence" value="ECO:0007669"/>
    <property type="project" value="TreeGrafter"/>
</dbReference>
<evidence type="ECO:0000313" key="8">
    <source>
        <dbReference type="EMBL" id="GFS06644.1"/>
    </source>
</evidence>
<feature type="region of interest" description="Disordered" evidence="6">
    <location>
        <begin position="1149"/>
        <end position="1172"/>
    </location>
</feature>
<dbReference type="InterPro" id="IPR036322">
    <property type="entry name" value="WD40_repeat_dom_sf"/>
</dbReference>
<dbReference type="GO" id="GO:0030864">
    <property type="term" value="C:cortical actin cytoskeleton"/>
    <property type="evidence" value="ECO:0007669"/>
    <property type="project" value="TreeGrafter"/>
</dbReference>
<keyword evidence="3 5" id="KW-0853">WD repeat</keyword>
<dbReference type="GO" id="GO:0006887">
    <property type="term" value="P:exocytosis"/>
    <property type="evidence" value="ECO:0007669"/>
    <property type="project" value="UniProtKB-KW"/>
</dbReference>
<dbReference type="InterPro" id="IPR000664">
    <property type="entry name" value="Lethal2_giant"/>
</dbReference>
<feature type="compositionally biased region" description="Low complexity" evidence="6">
    <location>
        <begin position="976"/>
        <end position="987"/>
    </location>
</feature>
<dbReference type="SMART" id="SM00320">
    <property type="entry name" value="WD40"/>
    <property type="match status" value="7"/>
</dbReference>
<dbReference type="EMBL" id="BMAT01013151">
    <property type="protein sequence ID" value="GFS06644.1"/>
    <property type="molecule type" value="Genomic_DNA"/>
</dbReference>
<dbReference type="GO" id="GO:0019905">
    <property type="term" value="F:syntaxin binding"/>
    <property type="evidence" value="ECO:0007669"/>
    <property type="project" value="TreeGrafter"/>
</dbReference>
<dbReference type="Pfam" id="PF00400">
    <property type="entry name" value="WD40"/>
    <property type="match status" value="1"/>
</dbReference>
<dbReference type="PANTHER" id="PTHR10241:SF29">
    <property type="entry name" value="LETHAL(2) GIANT LARVAE PROTEIN"/>
    <property type="match status" value="1"/>
</dbReference>
<dbReference type="GO" id="GO:0030866">
    <property type="term" value="P:cortical actin cytoskeleton organization"/>
    <property type="evidence" value="ECO:0007669"/>
    <property type="project" value="TreeGrafter"/>
</dbReference>
<dbReference type="InterPro" id="IPR019775">
    <property type="entry name" value="WD40_repeat_CS"/>
</dbReference>
<evidence type="ECO:0000256" key="4">
    <source>
        <dbReference type="ARBA" id="ARBA00022737"/>
    </source>
</evidence>
<comment type="caution">
    <text evidence="8">The sequence shown here is derived from an EMBL/GenBank/DDBJ whole genome shotgun (WGS) entry which is preliminary data.</text>
</comment>
<keyword evidence="9" id="KW-1185">Reference proteome</keyword>
<evidence type="ECO:0000259" key="7">
    <source>
        <dbReference type="Pfam" id="PF08366"/>
    </source>
</evidence>
<accession>A0AAV4I8A4</accession>
<dbReference type="GO" id="GO:0005886">
    <property type="term" value="C:plasma membrane"/>
    <property type="evidence" value="ECO:0007669"/>
    <property type="project" value="TreeGrafter"/>
</dbReference>
<evidence type="ECO:0000256" key="6">
    <source>
        <dbReference type="SAM" id="MobiDB-lite"/>
    </source>
</evidence>
<feature type="compositionally biased region" description="Basic and acidic residues" evidence="6">
    <location>
        <begin position="715"/>
        <end position="727"/>
    </location>
</feature>
<feature type="region of interest" description="Disordered" evidence="6">
    <location>
        <begin position="624"/>
        <end position="727"/>
    </location>
</feature>
<name>A0AAV4I8A4_9GAST</name>
<dbReference type="InterPro" id="IPR013577">
    <property type="entry name" value="LLGL2"/>
</dbReference>
<feature type="domain" description="Lethal giant larvae homologue 2" evidence="7">
    <location>
        <begin position="264"/>
        <end position="368"/>
    </location>
</feature>
<evidence type="ECO:0000256" key="2">
    <source>
        <dbReference type="ARBA" id="ARBA00022483"/>
    </source>
</evidence>
<dbReference type="InterPro" id="IPR001680">
    <property type="entry name" value="WD40_rpt"/>
</dbReference>
<dbReference type="GO" id="GO:0005096">
    <property type="term" value="F:GTPase activator activity"/>
    <property type="evidence" value="ECO:0007669"/>
    <property type="project" value="TreeGrafter"/>
</dbReference>
<feature type="repeat" description="WD" evidence="5">
    <location>
        <begin position="79"/>
        <end position="107"/>
    </location>
</feature>
<gene>
    <name evidence="8" type="ORF">ElyMa_006549900</name>
</gene>
<feature type="compositionally biased region" description="Low complexity" evidence="6">
    <location>
        <begin position="681"/>
        <end position="701"/>
    </location>
</feature>
<protein>
    <submittedName>
        <fullName evidence="8">Lethal(2) giant larvae protein-like protein</fullName>
    </submittedName>
</protein>
<sequence>MLKFFKRHPPKEGEERERLKKELFKFQKCVEHGFPTKPSAMAYDAKLQLLAIGTKSGVIRVFGAPGYEVSATHEGDVSVTSIFFIPEEGRLITACSDSSLHLWEINNKDGSCVLEEKELEAGEAPKVKSMSACSIGSDSLSLFVGTESGNVHVIDVKTLTETHVIAMDVIIQNVPEDFKVNPGAVEAIASNPVNSDKVLIGFNRGLIVLWNTKDGAAEATFNATQQLEYLTWSRNGEEFISAHNDGSYITWEAKNSSDPKDPATTPYGPFPCKAVNKLLWKMTKNEPMLVFSGGMPRASYGDRHTVSIMQGGDNHVVADLTSRVVDFLIISRADEKDAIETDRDDPRALVILAEEELVVLDLESEGWPAICLPYLNSVHSSAITCAQHINNVPESLWQKITDAGENQNKNFSKAEWPINGGRNLSPAPVTKDLLLTGHEDGTVRFWDASTSSLRLMYKLSTCPVFGIRDTSLDAQSPDEEEWPPFRKVGTFDPFSDDPRLAIQKLALCALSETMVAAGSAGQVLIFNMEREEREQDLKEVKVNVMADHEGFVWKGHEALSCKIDGLKYAAGFQPTCIMQLNPPAACTALALHSEWQLVAAGTGQGFALLDYAQKKEVATRCTLNPHDLTGTSDSAMSRRKSLKKSLRESFRRLRRRRSEKRPKEEKPKKETEKAEPGNIEETPAAAGTSEEGAAAAAAATPSPAPAPAAGGSGDCKPEERQVEARSADDSLASMVRSLYFADTFIVNGASHSPSLWVGTNGGHVFVYSLTVPASDKRTSDYVSCLLAKEIRLKHHAPVLSMAVVDCKNNVLPDAFEVINERAKAADMEGQHSIIICSEEQLKAFSLPALKPRWKNKITAIDGARLRKIQFVNFRRDSDNYNEFDIGCLTNTGDLRVYSVSTLRRQLSSTALRKEDINGIASFVFTKEGQGFYLQSPSEFSRVTLSTSTTLATPKCELELAEGLRPVPPQPEEPEPTVEAPAVEVTPASETGSQEQDQDATGEADVTATSADDSRMDQSAMSADITVDSVRDVIAENDGTIVTSVRTITQTTTSTVTEASATATEDAQEAVTVTNGVKEDAEDTVTDVLRETQHEVTTRTSEFVTRTSEKTVHSGEEVIKQLSEMKMTTAVIEDPSLLKQKVLDSSLTTTTTTTNADGEVTTTTTTTTTNGSA</sequence>
<feature type="region of interest" description="Disordered" evidence="6">
    <location>
        <begin position="964"/>
        <end position="1017"/>
    </location>
</feature>
<evidence type="ECO:0000256" key="1">
    <source>
        <dbReference type="ARBA" id="ARBA00008070"/>
    </source>
</evidence>
<dbReference type="GO" id="GO:0045159">
    <property type="term" value="F:myosin II binding"/>
    <property type="evidence" value="ECO:0007669"/>
    <property type="project" value="TreeGrafter"/>
</dbReference>
<dbReference type="PANTHER" id="PTHR10241">
    <property type="entry name" value="LETHAL 2 GIANT LARVAE PROTEIN"/>
    <property type="match status" value="1"/>
</dbReference>
<evidence type="ECO:0000256" key="3">
    <source>
        <dbReference type="ARBA" id="ARBA00022574"/>
    </source>
</evidence>
<dbReference type="AlphaFoldDB" id="A0AAV4I8A4"/>
<feature type="compositionally biased region" description="Basic and acidic residues" evidence="6">
    <location>
        <begin position="661"/>
        <end position="675"/>
    </location>
</feature>
<comment type="similarity">
    <text evidence="1">Belongs to the WD repeat L(2)GL family.</text>
</comment>
<dbReference type="InterPro" id="IPR015943">
    <property type="entry name" value="WD40/YVTN_repeat-like_dom_sf"/>
</dbReference>
<dbReference type="PROSITE" id="PS50082">
    <property type="entry name" value="WD_REPEATS_2"/>
    <property type="match status" value="2"/>
</dbReference>
<dbReference type="PRINTS" id="PR00962">
    <property type="entry name" value="LETHAL2GIANT"/>
</dbReference>
<dbReference type="Pfam" id="PF08366">
    <property type="entry name" value="LLGL"/>
    <property type="match status" value="1"/>
</dbReference>
<dbReference type="GO" id="GO:0006893">
    <property type="term" value="P:Golgi to plasma membrane transport"/>
    <property type="evidence" value="ECO:0007669"/>
    <property type="project" value="TreeGrafter"/>
</dbReference>
<reference evidence="8 9" key="1">
    <citation type="journal article" date="2021" name="Elife">
        <title>Chloroplast acquisition without the gene transfer in kleptoplastic sea slugs, Plakobranchus ocellatus.</title>
        <authorList>
            <person name="Maeda T."/>
            <person name="Takahashi S."/>
            <person name="Yoshida T."/>
            <person name="Shimamura S."/>
            <person name="Takaki Y."/>
            <person name="Nagai Y."/>
            <person name="Toyoda A."/>
            <person name="Suzuki Y."/>
            <person name="Arimoto A."/>
            <person name="Ishii H."/>
            <person name="Satoh N."/>
            <person name="Nishiyama T."/>
            <person name="Hasebe M."/>
            <person name="Maruyama T."/>
            <person name="Minagawa J."/>
            <person name="Obokata J."/>
            <person name="Shigenobu S."/>
        </authorList>
    </citation>
    <scope>NUCLEOTIDE SEQUENCE [LARGE SCALE GENOMIC DNA]</scope>
</reference>
<proteinExistence type="inferred from homology"/>
<dbReference type="Proteomes" id="UP000762676">
    <property type="component" value="Unassembled WGS sequence"/>
</dbReference>
<keyword evidence="2" id="KW-0268">Exocytosis</keyword>
<evidence type="ECO:0000256" key="5">
    <source>
        <dbReference type="PROSITE-ProRule" id="PRU00221"/>
    </source>
</evidence>
<keyword evidence="4" id="KW-0677">Repeat</keyword>
<dbReference type="PROSITE" id="PS00678">
    <property type="entry name" value="WD_REPEATS_1"/>
    <property type="match status" value="1"/>
</dbReference>
<dbReference type="SUPFAM" id="SSF50978">
    <property type="entry name" value="WD40 repeat-like"/>
    <property type="match status" value="2"/>
</dbReference>